<accession>A0ABS2HLN4</accession>
<feature type="transmembrane region" description="Helical" evidence="1">
    <location>
        <begin position="6"/>
        <end position="26"/>
    </location>
</feature>
<keyword evidence="3" id="KW-1185">Reference proteome</keyword>
<evidence type="ECO:0000313" key="3">
    <source>
        <dbReference type="Proteomes" id="UP000809621"/>
    </source>
</evidence>
<proteinExistence type="predicted"/>
<evidence type="ECO:0000313" key="2">
    <source>
        <dbReference type="EMBL" id="MBM7037118.1"/>
    </source>
</evidence>
<reference evidence="2 3" key="1">
    <citation type="submission" date="2021-02" db="EMBL/GenBank/DDBJ databases">
        <authorList>
            <person name="Park J.-S."/>
        </authorList>
    </citation>
    <scope>NUCLEOTIDE SEQUENCE [LARGE SCALE GENOMIC DNA]</scope>
    <source>
        <strain evidence="2 3">188UL20-2</strain>
    </source>
</reference>
<sequence length="74" mass="8350">MPVWIFKLLLVLLLLFIVINLGIALFKMVSTSQSAQSKSMSHYLGRRVMLSVCVVIFLLIALSMGWIAPNPRPY</sequence>
<dbReference type="EMBL" id="JAFEUM010000004">
    <property type="protein sequence ID" value="MBM7037118.1"/>
    <property type="molecule type" value="Genomic_DNA"/>
</dbReference>
<feature type="transmembrane region" description="Helical" evidence="1">
    <location>
        <begin position="47"/>
        <end position="68"/>
    </location>
</feature>
<comment type="caution">
    <text evidence="2">The sequence shown here is derived from an EMBL/GenBank/DDBJ whole genome shotgun (WGS) entry which is preliminary data.</text>
</comment>
<keyword evidence="1" id="KW-1133">Transmembrane helix</keyword>
<name>A0ABS2HLN4_9VIBR</name>
<organism evidence="2 3">
    <name type="scientific">Vibrio ulleungensis</name>
    <dbReference type="NCBI Taxonomy" id="2807619"/>
    <lineage>
        <taxon>Bacteria</taxon>
        <taxon>Pseudomonadati</taxon>
        <taxon>Pseudomonadota</taxon>
        <taxon>Gammaproteobacteria</taxon>
        <taxon>Vibrionales</taxon>
        <taxon>Vibrionaceae</taxon>
        <taxon>Vibrio</taxon>
    </lineage>
</organism>
<dbReference type="InterPro" id="IPR021313">
    <property type="entry name" value="DUF2909"/>
</dbReference>
<evidence type="ECO:0000256" key="1">
    <source>
        <dbReference type="SAM" id="Phobius"/>
    </source>
</evidence>
<dbReference type="Proteomes" id="UP000809621">
    <property type="component" value="Unassembled WGS sequence"/>
</dbReference>
<dbReference type="Pfam" id="PF11137">
    <property type="entry name" value="DUF2909"/>
    <property type="match status" value="1"/>
</dbReference>
<gene>
    <name evidence="2" type="ORF">JQC93_11950</name>
</gene>
<protein>
    <submittedName>
        <fullName evidence="2">DUF2909 domain-containing protein</fullName>
    </submittedName>
</protein>
<dbReference type="RefSeq" id="WP_205158677.1">
    <property type="nucleotide sequence ID" value="NZ_JAFEUM010000004.1"/>
</dbReference>
<keyword evidence="1" id="KW-0472">Membrane</keyword>
<keyword evidence="1" id="KW-0812">Transmembrane</keyword>